<feature type="compositionally biased region" description="Polar residues" evidence="10">
    <location>
        <begin position="649"/>
        <end position="659"/>
    </location>
</feature>
<dbReference type="GO" id="GO:0070588">
    <property type="term" value="P:calcium ion transmembrane transport"/>
    <property type="evidence" value="ECO:0007669"/>
    <property type="project" value="TreeGrafter"/>
</dbReference>
<feature type="region of interest" description="Disordered" evidence="10">
    <location>
        <begin position="849"/>
        <end position="895"/>
    </location>
</feature>
<dbReference type="GO" id="GO:0007165">
    <property type="term" value="P:signal transduction"/>
    <property type="evidence" value="ECO:0007669"/>
    <property type="project" value="UniProtKB-ARBA"/>
</dbReference>
<keyword evidence="5" id="KW-1133">Transmembrane helix</keyword>
<accession>A0A9P5VIY6</accession>
<organism evidence="11 12">
    <name type="scientific">Podila minutissima</name>
    <dbReference type="NCBI Taxonomy" id="64525"/>
    <lineage>
        <taxon>Eukaryota</taxon>
        <taxon>Fungi</taxon>
        <taxon>Fungi incertae sedis</taxon>
        <taxon>Mucoromycota</taxon>
        <taxon>Mortierellomycotina</taxon>
        <taxon>Mortierellomycetes</taxon>
        <taxon>Mortierellales</taxon>
        <taxon>Mortierellaceae</taxon>
        <taxon>Podila</taxon>
    </lineage>
</organism>
<feature type="compositionally biased region" description="Basic and acidic residues" evidence="10">
    <location>
        <begin position="950"/>
        <end position="963"/>
    </location>
</feature>
<feature type="compositionally biased region" description="Polar residues" evidence="10">
    <location>
        <begin position="930"/>
        <end position="949"/>
    </location>
</feature>
<comment type="similarity">
    <text evidence="2">Belongs to the P2X receptor family.</text>
</comment>
<reference evidence="11" key="1">
    <citation type="journal article" date="2020" name="Fungal Divers.">
        <title>Resolving the Mortierellaceae phylogeny through synthesis of multi-gene phylogenetics and phylogenomics.</title>
        <authorList>
            <person name="Vandepol N."/>
            <person name="Liber J."/>
            <person name="Desiro A."/>
            <person name="Na H."/>
            <person name="Kennedy M."/>
            <person name="Barry K."/>
            <person name="Grigoriev I.V."/>
            <person name="Miller A.N."/>
            <person name="O'Donnell K."/>
            <person name="Stajich J.E."/>
            <person name="Bonito G."/>
        </authorList>
    </citation>
    <scope>NUCLEOTIDE SEQUENCE</scope>
    <source>
        <strain evidence="11">NVP1</strain>
    </source>
</reference>
<evidence type="ECO:0000256" key="1">
    <source>
        <dbReference type="ARBA" id="ARBA00004308"/>
    </source>
</evidence>
<feature type="compositionally biased region" description="Low complexity" evidence="10">
    <location>
        <begin position="858"/>
        <end position="871"/>
    </location>
</feature>
<dbReference type="GO" id="GO:0012505">
    <property type="term" value="C:endomembrane system"/>
    <property type="evidence" value="ECO:0007669"/>
    <property type="project" value="UniProtKB-SubCell"/>
</dbReference>
<feature type="compositionally biased region" description="Low complexity" evidence="10">
    <location>
        <begin position="1150"/>
        <end position="1169"/>
    </location>
</feature>
<evidence type="ECO:0000313" key="11">
    <source>
        <dbReference type="EMBL" id="KAF9326787.1"/>
    </source>
</evidence>
<dbReference type="PANTHER" id="PTHR10125:SF31">
    <property type="entry name" value="P2X RECEPTOR E"/>
    <property type="match status" value="1"/>
</dbReference>
<evidence type="ECO:0000256" key="3">
    <source>
        <dbReference type="ARBA" id="ARBA00022448"/>
    </source>
</evidence>
<keyword evidence="9" id="KW-0407">Ion channel</keyword>
<feature type="compositionally biased region" description="Basic residues" evidence="10">
    <location>
        <begin position="799"/>
        <end position="809"/>
    </location>
</feature>
<feature type="compositionally biased region" description="Low complexity" evidence="10">
    <location>
        <begin position="965"/>
        <end position="1002"/>
    </location>
</feature>
<keyword evidence="3" id="KW-0813">Transport</keyword>
<dbReference type="Pfam" id="PF00864">
    <property type="entry name" value="P2X_receptor"/>
    <property type="match status" value="1"/>
</dbReference>
<dbReference type="PANTHER" id="PTHR10125">
    <property type="entry name" value="P2X PURINOCEPTOR"/>
    <property type="match status" value="1"/>
</dbReference>
<comment type="caution">
    <text evidence="11">The sequence shown here is derived from an EMBL/GenBank/DDBJ whole genome shotgun (WGS) entry which is preliminary data.</text>
</comment>
<name>A0A9P5VIY6_9FUNG</name>
<feature type="compositionally biased region" description="Low complexity" evidence="10">
    <location>
        <begin position="689"/>
        <end position="710"/>
    </location>
</feature>
<feature type="compositionally biased region" description="Polar residues" evidence="10">
    <location>
        <begin position="493"/>
        <end position="505"/>
    </location>
</feature>
<feature type="compositionally biased region" description="Basic and acidic residues" evidence="10">
    <location>
        <begin position="339"/>
        <end position="362"/>
    </location>
</feature>
<dbReference type="InterPro" id="IPR059116">
    <property type="entry name" value="P2X_receptor"/>
</dbReference>
<gene>
    <name evidence="11" type="primary">UNK1</name>
    <name evidence="11" type="ORF">BG006_009819</name>
</gene>
<feature type="region of interest" description="Disordered" evidence="10">
    <location>
        <begin position="928"/>
        <end position="1004"/>
    </location>
</feature>
<feature type="compositionally biased region" description="Basic and acidic residues" evidence="10">
    <location>
        <begin position="673"/>
        <end position="688"/>
    </location>
</feature>
<feature type="region of interest" description="Disordered" evidence="10">
    <location>
        <begin position="1134"/>
        <end position="1177"/>
    </location>
</feature>
<evidence type="ECO:0000256" key="2">
    <source>
        <dbReference type="ARBA" id="ARBA00009848"/>
    </source>
</evidence>
<keyword evidence="6" id="KW-0406">Ion transport</keyword>
<evidence type="ECO:0000313" key="12">
    <source>
        <dbReference type="Proteomes" id="UP000696485"/>
    </source>
</evidence>
<evidence type="ECO:0000256" key="8">
    <source>
        <dbReference type="ARBA" id="ARBA00023286"/>
    </source>
</evidence>
<feature type="region of interest" description="Disordered" evidence="10">
    <location>
        <begin position="622"/>
        <end position="710"/>
    </location>
</feature>
<sequence>MILGAVRVTLKAPLDGISSSDYCKSAAQPCLFWNENDILYEPGVDGALITTRAQIMQYGPFSNATSAEKNHCDVNIPTIAGCDPHRAPSTLLLPTSLVADIERFTLMLEHSIRGQATGIQFRSGNMEYGVLRDTAGHVIKTFSEESRYVPATPATVALSDDSITTTAPVNSTVHIASNATSTATTATTRTVHLAGDVMTVGEFLKAAGVDLDSLSGSPTASANETVRSSGVVVIVVIQYAAKGWNPNRISYEYLPKAILDQEYKVIETIRDFRGGNRVEINRHGIRIVFSQAGQLGQFSLMTLLTNLVAAIALFKVANIVVELMMLRLHPHKKIYDRAKFENTKDGKGKKKREEPDVNEKAVTDLQIGDGFEQEDDTVNDRSGRGSSNGEPSKSDKQGHNTMRSANHGNLDRSGYCAESSEEENKDEDGSDIEYSDSDDGEQDERKVRSTAQPPTDHLTLRLSSSQDQATIMEHGHASSIYNSSKELHRRSKTPVSNNGTFGRSSSASLGKSVDYMGTVDWSRNGSSSGLMNNDSRPGIAKAGSYSRRPQSAAEDAEIETRFGPIRPNEFKGFNPGGLVIGGSTSIPSPPQTKIAYSFARGAFTPEMRPSTLLSTPTKKIGPAAILQSPPSMQAASPNPVFFGPETTHSRVSASGPSNTKKQRRRHSRQYNPESKDQKSSSPERHVETSGRLSSRHSSSSLSSLSSSSSLSSCEGAYANDGCTLSTSMSFGLGSGLNSSSTWSFGIPESPVRGYCSGSESVSGLTPKSEKVKFLHASASNPNLSASTSGAGYSVQPIARHGHKKHKTDKHRPALTEHSNSSSSLFNLGSPSNYSKLSLTLTSESWLSEGGVKGKRPVSAGFSSHGAGSSSSKKPVFGPNAFTSSSASPSPLRRSSLATDTTTAVFNMTPFQLPALAFPGQDMDIIRQKQDGSSSTELNVSSTTLKSSSLRGKDIQQTVRDRTLRTSSSSPSLLNGSSSGSGPTGWKVTGSSSSSNFTQSSDSLQHHSKELRVAIPPSLSSASVQVVPRPANCLSGSGAAISMASTSATARSAHTQIPLQSATTHESALPFRSGTVVFGPTSSSSEFPPDSGFQVSTPSTPTFMLTTPSDGPPSSISFSSTRPFSAYLDYSNSGVTTPSCGTPSTRPFPSIPATSNTSTPTSTSYPTTRTFGSSSTPNLLLHNNTSALDVSSTVRSGPYLSGGNNYSSPSLGFMTSSSESGASGANANANNHYYTHPTSTFFTSPITSSCTTTLAGTGIRVLGRTITMITADNKKLLLRRSEPLILNEGVGEEKAARM</sequence>
<dbReference type="GO" id="GO:0016020">
    <property type="term" value="C:membrane"/>
    <property type="evidence" value="ECO:0007669"/>
    <property type="project" value="TreeGrafter"/>
</dbReference>
<comment type="subcellular location">
    <subcellularLocation>
        <location evidence="1">Endomembrane system</location>
    </subcellularLocation>
</comment>
<feature type="compositionally biased region" description="Low complexity" evidence="10">
    <location>
        <begin position="883"/>
        <end position="895"/>
    </location>
</feature>
<feature type="compositionally biased region" description="Polar residues" evidence="10">
    <location>
        <begin position="1134"/>
        <end position="1146"/>
    </location>
</feature>
<keyword evidence="4" id="KW-0812">Transmembrane</keyword>
<dbReference type="GO" id="GO:0015267">
    <property type="term" value="F:channel activity"/>
    <property type="evidence" value="ECO:0007669"/>
    <property type="project" value="UniProtKB-ARBA"/>
</dbReference>
<keyword evidence="8" id="KW-1071">Ligand-gated ion channel</keyword>
<dbReference type="EMBL" id="JAAAUY010000736">
    <property type="protein sequence ID" value="KAF9326787.1"/>
    <property type="molecule type" value="Genomic_DNA"/>
</dbReference>
<evidence type="ECO:0000256" key="4">
    <source>
        <dbReference type="ARBA" id="ARBA00022692"/>
    </source>
</evidence>
<feature type="region of interest" description="Disordered" evidence="10">
    <location>
        <begin position="339"/>
        <end position="505"/>
    </location>
</feature>
<feature type="compositionally biased region" description="Acidic residues" evidence="10">
    <location>
        <begin position="419"/>
        <end position="442"/>
    </location>
</feature>
<keyword evidence="12" id="KW-1185">Reference proteome</keyword>
<evidence type="ECO:0000256" key="10">
    <source>
        <dbReference type="SAM" id="MobiDB-lite"/>
    </source>
</evidence>
<keyword evidence="7" id="KW-0472">Membrane</keyword>
<dbReference type="Gene3D" id="1.10.287.940">
    <property type="entry name" value="atp-gated p2x4 ion channel"/>
    <property type="match status" value="1"/>
</dbReference>
<evidence type="ECO:0000256" key="7">
    <source>
        <dbReference type="ARBA" id="ARBA00023136"/>
    </source>
</evidence>
<dbReference type="Proteomes" id="UP000696485">
    <property type="component" value="Unassembled WGS sequence"/>
</dbReference>
<evidence type="ECO:0000256" key="6">
    <source>
        <dbReference type="ARBA" id="ARBA00023065"/>
    </source>
</evidence>
<evidence type="ECO:0000256" key="9">
    <source>
        <dbReference type="ARBA" id="ARBA00023303"/>
    </source>
</evidence>
<evidence type="ECO:0000256" key="5">
    <source>
        <dbReference type="ARBA" id="ARBA00022989"/>
    </source>
</evidence>
<protein>
    <submittedName>
        <fullName evidence="11">Cytochrome c oxidase subunit 1</fullName>
    </submittedName>
</protein>
<feature type="region of interest" description="Disordered" evidence="10">
    <location>
        <begin position="799"/>
        <end position="824"/>
    </location>
</feature>
<proteinExistence type="inferred from homology"/>